<evidence type="ECO:0000256" key="8">
    <source>
        <dbReference type="SAM" id="SignalP"/>
    </source>
</evidence>
<evidence type="ECO:0000256" key="2">
    <source>
        <dbReference type="ARBA" id="ARBA00022729"/>
    </source>
</evidence>
<evidence type="ECO:0000256" key="7">
    <source>
        <dbReference type="ARBA" id="ARBA00044505"/>
    </source>
</evidence>
<dbReference type="Pfam" id="PF26368">
    <property type="entry name" value="OMP10"/>
    <property type="match status" value="1"/>
</dbReference>
<keyword evidence="6" id="KW-0449">Lipoprotein</keyword>
<evidence type="ECO:0008006" key="11">
    <source>
        <dbReference type="Google" id="ProtNLM"/>
    </source>
</evidence>
<evidence type="ECO:0000256" key="4">
    <source>
        <dbReference type="ARBA" id="ARBA00023139"/>
    </source>
</evidence>
<sequence length="122" mass="12565">MRRKALFAGLATLSLALSGCMTGPGGGPSSGPARQGFDGRWGDTSGVAVSSLQGGTFTSTANDTGSVLARGTYRNLSPTRIAIEYTRLSNGDRIAVNCDQVSASQLSCVNSSGTRFDLTRQA</sequence>
<comment type="similarity">
    <text evidence="7">Belongs to the rhizobiaceae omp10 lipoprotein family.</text>
</comment>
<protein>
    <recommendedName>
        <fullName evidence="11">Outer membrane lipoprotein</fullName>
    </recommendedName>
</protein>
<comment type="subcellular location">
    <subcellularLocation>
        <location evidence="1">Cell outer membrane</location>
        <topology evidence="1">Lipid-anchor</topology>
    </subcellularLocation>
</comment>
<keyword evidence="3" id="KW-0472">Membrane</keyword>
<keyword evidence="2 8" id="KW-0732">Signal</keyword>
<evidence type="ECO:0000256" key="5">
    <source>
        <dbReference type="ARBA" id="ARBA00023237"/>
    </source>
</evidence>
<organism evidence="9 10">
    <name type="scientific">Aureimonas altamirensis DSM 21988</name>
    <dbReference type="NCBI Taxonomy" id="1121026"/>
    <lineage>
        <taxon>Bacteria</taxon>
        <taxon>Pseudomonadati</taxon>
        <taxon>Pseudomonadota</taxon>
        <taxon>Alphaproteobacteria</taxon>
        <taxon>Hyphomicrobiales</taxon>
        <taxon>Aurantimonadaceae</taxon>
        <taxon>Aureimonas</taxon>
    </lineage>
</organism>
<dbReference type="RefSeq" id="WP_073469248.1">
    <property type="nucleotide sequence ID" value="NZ_FQZC01000002.1"/>
</dbReference>
<dbReference type="EMBL" id="FQZC01000002">
    <property type="protein sequence ID" value="SHJ26049.1"/>
    <property type="molecule type" value="Genomic_DNA"/>
</dbReference>
<accession>A0ABY1IJC5</accession>
<feature type="signal peptide" evidence="8">
    <location>
        <begin position="1"/>
        <end position="19"/>
    </location>
</feature>
<keyword evidence="4" id="KW-0564">Palmitate</keyword>
<keyword evidence="5" id="KW-0998">Cell outer membrane</keyword>
<dbReference type="InterPro" id="IPR049857">
    <property type="entry name" value="Omp10-like"/>
</dbReference>
<evidence type="ECO:0000256" key="1">
    <source>
        <dbReference type="ARBA" id="ARBA00004459"/>
    </source>
</evidence>
<reference evidence="9 10" key="1">
    <citation type="submission" date="2016-11" db="EMBL/GenBank/DDBJ databases">
        <authorList>
            <person name="Varghese N."/>
            <person name="Submissions S."/>
        </authorList>
    </citation>
    <scope>NUCLEOTIDE SEQUENCE [LARGE SCALE GENOMIC DNA]</scope>
    <source>
        <strain evidence="9 10">DSM 21988</strain>
    </source>
</reference>
<evidence type="ECO:0000313" key="9">
    <source>
        <dbReference type="EMBL" id="SHJ26049.1"/>
    </source>
</evidence>
<evidence type="ECO:0000256" key="3">
    <source>
        <dbReference type="ARBA" id="ARBA00023136"/>
    </source>
</evidence>
<evidence type="ECO:0000313" key="10">
    <source>
        <dbReference type="Proteomes" id="UP000184290"/>
    </source>
</evidence>
<dbReference type="PROSITE" id="PS51257">
    <property type="entry name" value="PROKAR_LIPOPROTEIN"/>
    <property type="match status" value="1"/>
</dbReference>
<gene>
    <name evidence="9" type="ORF">SAMN02745911_2184</name>
</gene>
<keyword evidence="10" id="KW-1185">Reference proteome</keyword>
<comment type="caution">
    <text evidence="9">The sequence shown here is derived from an EMBL/GenBank/DDBJ whole genome shotgun (WGS) entry which is preliminary data.</text>
</comment>
<dbReference type="Proteomes" id="UP000184290">
    <property type="component" value="Unassembled WGS sequence"/>
</dbReference>
<evidence type="ECO:0000256" key="6">
    <source>
        <dbReference type="ARBA" id="ARBA00023288"/>
    </source>
</evidence>
<proteinExistence type="inferred from homology"/>
<name>A0ABY1IJC5_9HYPH</name>
<feature type="chain" id="PRO_5045738543" description="Outer membrane lipoprotein" evidence="8">
    <location>
        <begin position="20"/>
        <end position="122"/>
    </location>
</feature>